<keyword evidence="2 4" id="KW-0863">Zinc-finger</keyword>
<evidence type="ECO:0000256" key="3">
    <source>
        <dbReference type="ARBA" id="ARBA00022833"/>
    </source>
</evidence>
<dbReference type="STRING" id="200324.A0A2N5VSH1"/>
<proteinExistence type="predicted"/>
<dbReference type="AlphaFoldDB" id="A0A2N5VSH1"/>
<comment type="caution">
    <text evidence="6">The sequence shown here is derived from an EMBL/GenBank/DDBJ whole genome shotgun (WGS) entry which is preliminary data.</text>
</comment>
<dbReference type="Pfam" id="PF13639">
    <property type="entry name" value="zf-RING_2"/>
    <property type="match status" value="1"/>
</dbReference>
<dbReference type="Gene3D" id="3.30.40.10">
    <property type="entry name" value="Zinc/RING finger domain, C3HC4 (zinc finger)"/>
    <property type="match status" value="1"/>
</dbReference>
<name>A0A2N5VSH1_9BASI</name>
<gene>
    <name evidence="6" type="ORF">PCANC_05761</name>
</gene>
<sequence>ESVPGPPSKSYIREIGGKISAWKKQMNCFRSAPNSRTALLNHESESTPLEKSHQCICSDSGSPVPGIGNTCSHSIEKIEHSHAEDEQEEQCMICLDTFEENQDIEPFRGCPHKFHKHCLQRWTAEHWTCPSCAKEDLDLDSYLLPWLSIFKTRFSWHYVLLVTLLDKPSLRTEAENHLRLTKELTWPHELDQINLPPEDQLISLEKQVWQHEDWMDFLIQISFHPEAELADLKELASRHQDLLARSALLDLRPEAGFADLEKLAIRHQDFLSHLERPARIRRLEQLSDAHEICLEQLETYYRRVRDLSSTAGRAVRNGELENPGIAAIDIKGRRMA</sequence>
<dbReference type="EMBL" id="PGCJ01000071">
    <property type="protein sequence ID" value="PLW52920.1"/>
    <property type="molecule type" value="Genomic_DNA"/>
</dbReference>
<dbReference type="Proteomes" id="UP000235388">
    <property type="component" value="Unassembled WGS sequence"/>
</dbReference>
<evidence type="ECO:0000256" key="1">
    <source>
        <dbReference type="ARBA" id="ARBA00022723"/>
    </source>
</evidence>
<dbReference type="InterPro" id="IPR001841">
    <property type="entry name" value="Znf_RING"/>
</dbReference>
<keyword evidence="7" id="KW-1185">Reference proteome</keyword>
<evidence type="ECO:0000256" key="4">
    <source>
        <dbReference type="PROSITE-ProRule" id="PRU00175"/>
    </source>
</evidence>
<dbReference type="OrthoDB" id="8062037at2759"/>
<protein>
    <recommendedName>
        <fullName evidence="5">RING-type domain-containing protein</fullName>
    </recommendedName>
</protein>
<evidence type="ECO:0000256" key="2">
    <source>
        <dbReference type="ARBA" id="ARBA00022771"/>
    </source>
</evidence>
<dbReference type="GO" id="GO:0008270">
    <property type="term" value="F:zinc ion binding"/>
    <property type="evidence" value="ECO:0007669"/>
    <property type="project" value="UniProtKB-KW"/>
</dbReference>
<keyword evidence="1" id="KW-0479">Metal-binding</keyword>
<evidence type="ECO:0000259" key="5">
    <source>
        <dbReference type="PROSITE" id="PS50089"/>
    </source>
</evidence>
<keyword evidence="3" id="KW-0862">Zinc</keyword>
<dbReference type="InterPro" id="IPR013083">
    <property type="entry name" value="Znf_RING/FYVE/PHD"/>
</dbReference>
<dbReference type="PROSITE" id="PS50089">
    <property type="entry name" value="ZF_RING_2"/>
    <property type="match status" value="1"/>
</dbReference>
<dbReference type="SUPFAM" id="SSF57850">
    <property type="entry name" value="RING/U-box"/>
    <property type="match status" value="1"/>
</dbReference>
<reference evidence="6 7" key="1">
    <citation type="submission" date="2017-11" db="EMBL/GenBank/DDBJ databases">
        <title>De novo assembly and phasing of dikaryotic genomes from two isolates of Puccinia coronata f. sp. avenae, the causal agent of oat crown rust.</title>
        <authorList>
            <person name="Miller M.E."/>
            <person name="Zhang Y."/>
            <person name="Omidvar V."/>
            <person name="Sperschneider J."/>
            <person name="Schwessinger B."/>
            <person name="Raley C."/>
            <person name="Palmer J.M."/>
            <person name="Garnica D."/>
            <person name="Upadhyaya N."/>
            <person name="Rathjen J."/>
            <person name="Taylor J.M."/>
            <person name="Park R.F."/>
            <person name="Dodds P.N."/>
            <person name="Hirsch C.D."/>
            <person name="Kianian S.F."/>
            <person name="Figueroa M."/>
        </authorList>
    </citation>
    <scope>NUCLEOTIDE SEQUENCE [LARGE SCALE GENOMIC DNA]</scope>
    <source>
        <strain evidence="6">12NC29</strain>
    </source>
</reference>
<evidence type="ECO:0000313" key="7">
    <source>
        <dbReference type="Proteomes" id="UP000235388"/>
    </source>
</evidence>
<accession>A0A2N5VSH1</accession>
<organism evidence="6 7">
    <name type="scientific">Puccinia coronata f. sp. avenae</name>
    <dbReference type="NCBI Taxonomy" id="200324"/>
    <lineage>
        <taxon>Eukaryota</taxon>
        <taxon>Fungi</taxon>
        <taxon>Dikarya</taxon>
        <taxon>Basidiomycota</taxon>
        <taxon>Pucciniomycotina</taxon>
        <taxon>Pucciniomycetes</taxon>
        <taxon>Pucciniales</taxon>
        <taxon>Pucciniaceae</taxon>
        <taxon>Puccinia</taxon>
    </lineage>
</organism>
<dbReference type="PANTHER" id="PTHR45798">
    <property type="entry name" value="RING-H2 FINGER PROTEIN ATL61-RELATED-RELATED"/>
    <property type="match status" value="1"/>
</dbReference>
<dbReference type="PANTHER" id="PTHR45798:SF97">
    <property type="entry name" value="ALCOHOL-SENSITIVE RING FINGER PROTEIN 1"/>
    <property type="match status" value="1"/>
</dbReference>
<dbReference type="InterPro" id="IPR052788">
    <property type="entry name" value="RING-type_E3_ligase_ATL"/>
</dbReference>
<feature type="domain" description="RING-type" evidence="5">
    <location>
        <begin position="91"/>
        <end position="132"/>
    </location>
</feature>
<evidence type="ECO:0000313" key="6">
    <source>
        <dbReference type="EMBL" id="PLW52920.1"/>
    </source>
</evidence>
<feature type="non-terminal residue" evidence="6">
    <location>
        <position position="1"/>
    </location>
</feature>